<gene>
    <name evidence="1" type="ORF">THIOM_001287</name>
</gene>
<evidence type="ECO:0000313" key="1">
    <source>
        <dbReference type="EMBL" id="OAD22892.1"/>
    </source>
</evidence>
<accession>A0A176S450</accession>
<dbReference type="Proteomes" id="UP000076962">
    <property type="component" value="Unassembled WGS sequence"/>
</dbReference>
<keyword evidence="2" id="KW-1185">Reference proteome</keyword>
<dbReference type="EMBL" id="LUTY01000680">
    <property type="protein sequence ID" value="OAD22892.1"/>
    <property type="molecule type" value="Genomic_DNA"/>
</dbReference>
<protein>
    <submittedName>
        <fullName evidence="1">Uncharacterized protein</fullName>
    </submittedName>
</protein>
<sequence>MRFKMVKMIRRGLAIFLLTLVSLLLVTCNARLYNRVPERGITAEEMLAQLQFLRSELESGMGEKMQQLFPEGYFFSYMLYGLSWVNVGLQESTTQAQALAEARWAYTQVDSHIGRAGFPQNLEPPYGMFYNAWRNYLLLGILLLQSTEERSADEWASFSRQTKTLSTAFSNSPTPFLASYTHQSWPVDALPALVSLRGYTHLSGDDRFEAVIERWLAQSLVLLDPETSLIPHRTDYRNGAMLEGARATSQTLILRFLAELDPELAQSHYEKFRQTYVVTRLGLPGVLEFPPHRPNAIKLSRLIP</sequence>
<comment type="caution">
    <text evidence="1">The sequence shown here is derived from an EMBL/GenBank/DDBJ whole genome shotgun (WGS) entry which is preliminary data.</text>
</comment>
<evidence type="ECO:0000313" key="2">
    <source>
        <dbReference type="Proteomes" id="UP000076962"/>
    </source>
</evidence>
<name>A0A176S450_9GAMM</name>
<dbReference type="AlphaFoldDB" id="A0A176S450"/>
<organism evidence="1 2">
    <name type="scientific">Candidatus Thiomargarita nelsonii</name>
    <dbReference type="NCBI Taxonomy" id="1003181"/>
    <lineage>
        <taxon>Bacteria</taxon>
        <taxon>Pseudomonadati</taxon>
        <taxon>Pseudomonadota</taxon>
        <taxon>Gammaproteobacteria</taxon>
        <taxon>Thiotrichales</taxon>
        <taxon>Thiotrichaceae</taxon>
        <taxon>Thiomargarita</taxon>
    </lineage>
</organism>
<proteinExistence type="predicted"/>
<reference evidence="1 2" key="1">
    <citation type="submission" date="2016-05" db="EMBL/GenBank/DDBJ databases">
        <title>Single-cell genome of chain-forming Candidatus Thiomargarita nelsonii and comparison to other large sulfur-oxidizing bacteria.</title>
        <authorList>
            <person name="Winkel M."/>
            <person name="Salman V."/>
            <person name="Woyke T."/>
            <person name="Schulz-Vogt H."/>
            <person name="Richter M."/>
            <person name="Flood B."/>
            <person name="Bailey J."/>
            <person name="Amann R."/>
            <person name="Mussmann M."/>
        </authorList>
    </citation>
    <scope>NUCLEOTIDE SEQUENCE [LARGE SCALE GENOMIC DNA]</scope>
    <source>
        <strain evidence="1 2">THI036</strain>
    </source>
</reference>